<organism evidence="1 2">
    <name type="scientific">Colwellia psychrerythraea (strain 34H / ATCC BAA-681)</name>
    <name type="common">Vibrio psychroerythus</name>
    <dbReference type="NCBI Taxonomy" id="167879"/>
    <lineage>
        <taxon>Bacteria</taxon>
        <taxon>Pseudomonadati</taxon>
        <taxon>Pseudomonadota</taxon>
        <taxon>Gammaproteobacteria</taxon>
        <taxon>Alteromonadales</taxon>
        <taxon>Colwelliaceae</taxon>
        <taxon>Colwellia</taxon>
    </lineage>
</organism>
<dbReference type="AlphaFoldDB" id="Q480R3"/>
<evidence type="ECO:0000313" key="1">
    <source>
        <dbReference type="EMBL" id="AAZ27872.1"/>
    </source>
</evidence>
<accession>Q480R3</accession>
<gene>
    <name evidence="1" type="ordered locus">CPS_2744</name>
</gene>
<dbReference type="Proteomes" id="UP000000547">
    <property type="component" value="Chromosome"/>
</dbReference>
<dbReference type="KEGG" id="cps:CPS_2744"/>
<dbReference type="HOGENOM" id="CLU_3355560_0_0_6"/>
<proteinExistence type="predicted"/>
<dbReference type="EMBL" id="CP000083">
    <property type="protein sequence ID" value="AAZ27872.1"/>
    <property type="molecule type" value="Genomic_DNA"/>
</dbReference>
<sequence>MSAILEDSGHENGGNCSNDLDRLVANSDVLVILLKQ</sequence>
<protein>
    <submittedName>
        <fullName evidence="1">Uncharacterized protein</fullName>
    </submittedName>
</protein>
<reference evidence="1" key="1">
    <citation type="journal article" date="2005" name="Proc. Natl. Acad. Sci. U.S.A.">
        <title>The psychrophilic lifestyle as revealed by the genome sequence of Colwellia psychrerythraea 34H through genomic and proteomic analyses.</title>
        <authorList>
            <person name="Methe B.A."/>
            <person name="Nelson K.E."/>
            <person name="Deming J.W."/>
            <person name="Momen B."/>
            <person name="Melamud E."/>
            <person name="Zhang X."/>
            <person name="Moult J."/>
            <person name="Madupu R."/>
            <person name="Nelson W.C."/>
            <person name="Dodson R.J."/>
            <person name="Brinkac L.M."/>
            <person name="Daugherty S.C."/>
            <person name="Durkin A.S."/>
            <person name="DeBoy R.T."/>
            <person name="Kolonay J.F."/>
            <person name="Sullivan S.A."/>
            <person name="Zhou L."/>
            <person name="Davidsen T.M."/>
            <person name="Wu M."/>
            <person name="Huston A.L."/>
            <person name="Lewis M."/>
            <person name="Weaver B."/>
            <person name="Weidman J.F."/>
            <person name="Khouri H."/>
            <person name="Utterback T.R."/>
            <person name="Feldblyum T.V."/>
            <person name="Fraser C.M."/>
        </authorList>
    </citation>
    <scope>NUCLEOTIDE SEQUENCE [LARGE SCALE GENOMIC DNA]</scope>
    <source>
        <strain evidence="1">34H</strain>
    </source>
</reference>
<name>Q480R3_COLP3</name>
<evidence type="ECO:0000313" key="2">
    <source>
        <dbReference type="Proteomes" id="UP000000547"/>
    </source>
</evidence>